<proteinExistence type="predicted"/>
<organism evidence="1">
    <name type="scientific">Rhizophora mucronata</name>
    <name type="common">Asiatic mangrove</name>
    <dbReference type="NCBI Taxonomy" id="61149"/>
    <lineage>
        <taxon>Eukaryota</taxon>
        <taxon>Viridiplantae</taxon>
        <taxon>Streptophyta</taxon>
        <taxon>Embryophyta</taxon>
        <taxon>Tracheophyta</taxon>
        <taxon>Spermatophyta</taxon>
        <taxon>Magnoliopsida</taxon>
        <taxon>eudicotyledons</taxon>
        <taxon>Gunneridae</taxon>
        <taxon>Pentapetalae</taxon>
        <taxon>rosids</taxon>
        <taxon>fabids</taxon>
        <taxon>Malpighiales</taxon>
        <taxon>Rhizophoraceae</taxon>
        <taxon>Rhizophora</taxon>
    </lineage>
</organism>
<accession>A0A2P2QN32</accession>
<protein>
    <submittedName>
        <fullName evidence="1">Uncharacterized protein MANES_15G005300</fullName>
    </submittedName>
</protein>
<dbReference type="EMBL" id="GGEC01087938">
    <property type="protein sequence ID" value="MBX68422.1"/>
    <property type="molecule type" value="Transcribed_RNA"/>
</dbReference>
<reference evidence="1" key="1">
    <citation type="submission" date="2018-02" db="EMBL/GenBank/DDBJ databases">
        <title>Rhizophora mucronata_Transcriptome.</title>
        <authorList>
            <person name="Meera S.P."/>
            <person name="Sreeshan A."/>
            <person name="Augustine A."/>
        </authorList>
    </citation>
    <scope>NUCLEOTIDE SEQUENCE</scope>
    <source>
        <tissue evidence="1">Leaf</tissue>
    </source>
</reference>
<name>A0A2P2QN32_RHIMU</name>
<dbReference type="AlphaFoldDB" id="A0A2P2QN32"/>
<sequence>MLKTGRDWCLNCQSVILRSSHYQKMHGISMIKVSAWLTHPLDHLRTQSRETGYIQAL</sequence>
<evidence type="ECO:0000313" key="1">
    <source>
        <dbReference type="EMBL" id="MBX68422.1"/>
    </source>
</evidence>